<dbReference type="Gene3D" id="3.40.50.1240">
    <property type="entry name" value="Phosphoglycerate mutase-like"/>
    <property type="match status" value="2"/>
</dbReference>
<dbReference type="VEuPathDB" id="ToxoDB:TGP89_308950"/>
<name>A0A086K816_TOXGO</name>
<sequence>MVRVFCVAAVFGLFGATRVSGSVDNGGLDDPNASRMSTQYWRACHRGSGSLVEDINIPYDIADPPELPFPGAELQFALVAQRHGTRRSQYLWSKSPYYKGTAPSQLSVQGAYELRVSGIEVRHYLQKYKKHKLPKFGSNRSRDNVLRETCGFDLERECKAFGLEKQKCTSSSLVNSILNEFPADTIYMRAAPLPRTQWSAVFFLEGFFGLPWLCGATATELIKTPTSRNYERRCLLREVCDADAEKILRLRGKHQETCAAVELPCIHVPFTPDDGLTVGAMYNAVAYNQGNDHFVKVEGPRDFQPEGQLKVAVGIAEEVYGAGAFDNSGGMWNAGEMWLSEAGSGDPTPMVDVLKWVEKKKRYCKESGECDPLSVPTYKSLVSDLTEAFRLGYNQLYGSGGFAKFVASPYLLLFNSLARGVAFGRQEDMRDLRLMLGVMSDFDSVGLSDEAVLKASLQRINLFVLSLHDFVIVSTLSALGIYNGELSPFACRFLLELVKAPGGDAKDVAPSGKVFNVEDGLNPGGNVQYPRNGYHVRVLYGKPGKQMEALVLPWCENKTVCPLNDFLNFTYGLLKSKSFLDVTDVYRTKLREAAKRLV</sequence>
<reference evidence="3 4" key="1">
    <citation type="submission" date="2014-03" db="EMBL/GenBank/DDBJ databases">
        <authorList>
            <person name="Sibley D."/>
            <person name="Venepally P."/>
            <person name="Karamycheva S."/>
            <person name="Hadjithomas M."/>
            <person name="Khan A."/>
            <person name="Brunk B."/>
            <person name="Roos D."/>
            <person name="Caler E."/>
            <person name="Lorenzi H."/>
        </authorList>
    </citation>
    <scope>NUCLEOTIDE SEQUENCE [LARGE SCALE GENOMIC DNA]</scope>
    <source>
        <strain evidence="4">p89</strain>
    </source>
</reference>
<dbReference type="InterPro" id="IPR050645">
    <property type="entry name" value="Histidine_acid_phosphatase"/>
</dbReference>
<dbReference type="PANTHER" id="PTHR11567">
    <property type="entry name" value="ACID PHOSPHATASE-RELATED"/>
    <property type="match status" value="1"/>
</dbReference>
<evidence type="ECO:0000256" key="1">
    <source>
        <dbReference type="ARBA" id="ARBA00022801"/>
    </source>
</evidence>
<feature type="signal peptide" evidence="2">
    <location>
        <begin position="1"/>
        <end position="21"/>
    </location>
</feature>
<dbReference type="EMBL" id="AEYI02001182">
    <property type="protein sequence ID" value="KFG40534.1"/>
    <property type="molecule type" value="Genomic_DNA"/>
</dbReference>
<keyword evidence="2" id="KW-0732">Signal</keyword>
<dbReference type="AlphaFoldDB" id="A0A086K816"/>
<gene>
    <name evidence="3" type="ORF">TGP89_308950</name>
</gene>
<evidence type="ECO:0000313" key="4">
    <source>
        <dbReference type="Proteomes" id="UP000028828"/>
    </source>
</evidence>
<dbReference type="PANTHER" id="PTHR11567:SF110">
    <property type="entry name" value="2-PHOSPHOXYLOSE PHOSPHATASE 1"/>
    <property type="match status" value="1"/>
</dbReference>
<organism evidence="3 4">
    <name type="scientific">Toxoplasma gondii p89</name>
    <dbReference type="NCBI Taxonomy" id="943119"/>
    <lineage>
        <taxon>Eukaryota</taxon>
        <taxon>Sar</taxon>
        <taxon>Alveolata</taxon>
        <taxon>Apicomplexa</taxon>
        <taxon>Conoidasida</taxon>
        <taxon>Coccidia</taxon>
        <taxon>Eucoccidiorida</taxon>
        <taxon>Eimeriorina</taxon>
        <taxon>Sarcocystidae</taxon>
        <taxon>Toxoplasma</taxon>
    </lineage>
</organism>
<evidence type="ECO:0000256" key="2">
    <source>
        <dbReference type="SAM" id="SignalP"/>
    </source>
</evidence>
<dbReference type="SUPFAM" id="SSF53254">
    <property type="entry name" value="Phosphoglycerate mutase-like"/>
    <property type="match status" value="1"/>
</dbReference>
<keyword evidence="1" id="KW-0378">Hydrolase</keyword>
<evidence type="ECO:0000313" key="3">
    <source>
        <dbReference type="EMBL" id="KFG40534.1"/>
    </source>
</evidence>
<feature type="chain" id="PRO_5001809030" evidence="2">
    <location>
        <begin position="22"/>
        <end position="598"/>
    </location>
</feature>
<dbReference type="GO" id="GO:0016791">
    <property type="term" value="F:phosphatase activity"/>
    <property type="evidence" value="ECO:0007669"/>
    <property type="project" value="TreeGrafter"/>
</dbReference>
<dbReference type="OrthoDB" id="329440at2759"/>
<protein>
    <submittedName>
        <fullName evidence="3">Histidine acid phosphatase superfamily protein</fullName>
    </submittedName>
</protein>
<accession>A0A086K816</accession>
<dbReference type="Proteomes" id="UP000028828">
    <property type="component" value="Unassembled WGS sequence"/>
</dbReference>
<dbReference type="InterPro" id="IPR029033">
    <property type="entry name" value="His_PPase_superfam"/>
</dbReference>
<comment type="caution">
    <text evidence="3">The sequence shown here is derived from an EMBL/GenBank/DDBJ whole genome shotgun (WGS) entry which is preliminary data.</text>
</comment>
<proteinExistence type="predicted"/>